<dbReference type="Pfam" id="PF00793">
    <property type="entry name" value="DAHP_synth_1"/>
    <property type="match status" value="1"/>
</dbReference>
<dbReference type="UniPathway" id="UPA00030"/>
<evidence type="ECO:0000313" key="11">
    <source>
        <dbReference type="Proteomes" id="UP000006230"/>
    </source>
</evidence>
<evidence type="ECO:0000256" key="2">
    <source>
        <dbReference type="ARBA" id="ARBA00004756"/>
    </source>
</evidence>
<dbReference type="GO" id="GO:0008676">
    <property type="term" value="F:3-deoxy-8-phosphooctulonate synthase activity"/>
    <property type="evidence" value="ECO:0007669"/>
    <property type="project" value="UniProtKB-EC"/>
</dbReference>
<proteinExistence type="inferred from homology"/>
<dbReference type="UniPathway" id="UPA00357">
    <property type="reaction ID" value="UER00474"/>
</dbReference>
<dbReference type="InterPro" id="IPR013785">
    <property type="entry name" value="Aldolase_TIM"/>
</dbReference>
<accession>Q0FMQ6</accession>
<comment type="pathway">
    <text evidence="2">Bacterial outer membrane biogenesis; lipopolysaccharide biosynthesis.</text>
</comment>
<dbReference type="GO" id="GO:0005737">
    <property type="term" value="C:cytoplasm"/>
    <property type="evidence" value="ECO:0007669"/>
    <property type="project" value="UniProtKB-SubCell"/>
</dbReference>
<dbReference type="InterPro" id="IPR006269">
    <property type="entry name" value="KDO8P_synthase"/>
</dbReference>
<dbReference type="EMBL" id="AATQ01000026">
    <property type="protein sequence ID" value="EAU45469.1"/>
    <property type="molecule type" value="Genomic_DNA"/>
</dbReference>
<comment type="caution">
    <text evidence="10">The sequence shown here is derived from an EMBL/GenBank/DDBJ whole genome shotgun (WGS) entry which is preliminary data.</text>
</comment>
<evidence type="ECO:0000256" key="1">
    <source>
        <dbReference type="ARBA" id="ARBA00004496"/>
    </source>
</evidence>
<organism evidence="10 11">
    <name type="scientific">Salipiger bermudensis (strain DSM 26914 / JCM 13377 / KCTC 12554 / HTCC2601)</name>
    <name type="common">Pelagibaca bermudensis</name>
    <dbReference type="NCBI Taxonomy" id="314265"/>
    <lineage>
        <taxon>Bacteria</taxon>
        <taxon>Pseudomonadati</taxon>
        <taxon>Pseudomonadota</taxon>
        <taxon>Alphaproteobacteria</taxon>
        <taxon>Rhodobacterales</taxon>
        <taxon>Roseobacteraceae</taxon>
        <taxon>Salipiger</taxon>
    </lineage>
</organism>
<dbReference type="GO" id="GO:0009103">
    <property type="term" value="P:lipopolysaccharide biosynthetic process"/>
    <property type="evidence" value="ECO:0007669"/>
    <property type="project" value="UniProtKB-UniPathway"/>
</dbReference>
<dbReference type="InterPro" id="IPR006218">
    <property type="entry name" value="DAHP1/KDSA"/>
</dbReference>
<comment type="pathway">
    <text evidence="3">Carbohydrate biosynthesis; 3-deoxy-D-manno-octulosonate biosynthesis; 3-deoxy-D-manno-octulosonate from D-ribulose 5-phosphate: step 2/3.</text>
</comment>
<dbReference type="EC" id="2.5.1.55" evidence="5"/>
<evidence type="ECO:0000256" key="3">
    <source>
        <dbReference type="ARBA" id="ARBA00004845"/>
    </source>
</evidence>
<dbReference type="RefSeq" id="WP_007795882.1">
    <property type="nucleotide sequence ID" value="NZ_DS022276.1"/>
</dbReference>
<evidence type="ECO:0000259" key="9">
    <source>
        <dbReference type="Pfam" id="PF00793"/>
    </source>
</evidence>
<keyword evidence="7 10" id="KW-0808">Transferase</keyword>
<evidence type="ECO:0000313" key="10">
    <source>
        <dbReference type="EMBL" id="EAU45469.1"/>
    </source>
</evidence>
<feature type="domain" description="DAHP synthetase I/KDSA" evidence="9">
    <location>
        <begin position="18"/>
        <end position="101"/>
    </location>
</feature>
<dbReference type="OrthoDB" id="9776934at2"/>
<comment type="similarity">
    <text evidence="4">Belongs to the KdsA family.</text>
</comment>
<dbReference type="PANTHER" id="PTHR21057">
    <property type="entry name" value="PHOSPHO-2-DEHYDRO-3-DEOXYHEPTONATE ALDOLASE"/>
    <property type="match status" value="1"/>
</dbReference>
<reference evidence="10 11" key="1">
    <citation type="journal article" date="2010" name="J. Bacteriol.">
        <title>Genome sequences of Pelagibaca bermudensis HTCC2601T and Maritimibacter alkaliphilus HTCC2654T, the type strains of two marine Roseobacter genera.</title>
        <authorList>
            <person name="Thrash J.C."/>
            <person name="Cho J.C."/>
            <person name="Ferriera S."/>
            <person name="Johnson J."/>
            <person name="Vergin K.L."/>
            <person name="Giovannoni S.J."/>
        </authorList>
    </citation>
    <scope>NUCLEOTIDE SEQUENCE [LARGE SCALE GENOMIC DNA]</scope>
    <source>
        <strain evidence="11">DSM 26914 / JCM 13377 / KCTC 12554 / HTCC2601</strain>
    </source>
</reference>
<dbReference type="SUPFAM" id="SSF51569">
    <property type="entry name" value="Aldolase"/>
    <property type="match status" value="1"/>
</dbReference>
<evidence type="ECO:0000256" key="7">
    <source>
        <dbReference type="ARBA" id="ARBA00022679"/>
    </source>
</evidence>
<protein>
    <recommendedName>
        <fullName evidence="5">3-deoxy-8-phosphooctulonate synthase</fullName>
        <ecNumber evidence="5">2.5.1.55</ecNumber>
    </recommendedName>
</protein>
<dbReference type="AlphaFoldDB" id="Q0FMQ6"/>
<name>Q0FMQ6_SALBH</name>
<evidence type="ECO:0000256" key="5">
    <source>
        <dbReference type="ARBA" id="ARBA00012693"/>
    </source>
</evidence>
<evidence type="ECO:0000256" key="4">
    <source>
        <dbReference type="ARBA" id="ARBA00010499"/>
    </source>
</evidence>
<dbReference type="eggNOG" id="COG2877">
    <property type="taxonomic scope" value="Bacteria"/>
</dbReference>
<sequence>MSQTSSEIARTVLATEAQALTRLAEELPAAFDATHSVQLPGGQGASSGGQRQFVEPLARAALAVGAGAVFIETHEDPDNAPSDDPNMVPISDLGRLLKGLRAIDDLTKAG</sequence>
<dbReference type="STRING" id="314265.R2601_15135"/>
<comment type="subcellular location">
    <subcellularLocation>
        <location evidence="1">Cytoplasm</location>
    </subcellularLocation>
</comment>
<keyword evidence="6" id="KW-0963">Cytoplasm</keyword>
<evidence type="ECO:0000256" key="6">
    <source>
        <dbReference type="ARBA" id="ARBA00022490"/>
    </source>
</evidence>
<dbReference type="HOGENOM" id="CLU_2168559_0_0_5"/>
<keyword evidence="11" id="KW-1185">Reference proteome</keyword>
<comment type="catalytic activity">
    <reaction evidence="8">
        <text>D-arabinose 5-phosphate + phosphoenolpyruvate + H2O = 3-deoxy-alpha-D-manno-2-octulosonate-8-phosphate + phosphate</text>
        <dbReference type="Rhea" id="RHEA:14053"/>
        <dbReference type="ChEBI" id="CHEBI:15377"/>
        <dbReference type="ChEBI" id="CHEBI:43474"/>
        <dbReference type="ChEBI" id="CHEBI:57693"/>
        <dbReference type="ChEBI" id="CHEBI:58702"/>
        <dbReference type="ChEBI" id="CHEBI:85985"/>
        <dbReference type="EC" id="2.5.1.55"/>
    </reaction>
</comment>
<dbReference type="Proteomes" id="UP000006230">
    <property type="component" value="Unassembled WGS sequence"/>
</dbReference>
<dbReference type="Gene3D" id="3.20.20.70">
    <property type="entry name" value="Aldolase class I"/>
    <property type="match status" value="1"/>
</dbReference>
<gene>
    <name evidence="10" type="ORF">R2601_15135</name>
</gene>
<evidence type="ECO:0000256" key="8">
    <source>
        <dbReference type="ARBA" id="ARBA00049112"/>
    </source>
</evidence>